<dbReference type="AlphaFoldDB" id="A0A7V5VEX9"/>
<feature type="non-terminal residue" evidence="2">
    <location>
        <position position="63"/>
    </location>
</feature>
<evidence type="ECO:0000313" key="2">
    <source>
        <dbReference type="EMBL" id="HHM02138.1"/>
    </source>
</evidence>
<comment type="caution">
    <text evidence="2">The sequence shown here is derived from an EMBL/GenBank/DDBJ whole genome shotgun (WGS) entry which is preliminary data.</text>
</comment>
<name>A0A7V5VEX9_CALAY</name>
<reference evidence="2" key="1">
    <citation type="journal article" date="2020" name="mSystems">
        <title>Genome- and Community-Level Interaction Insights into Carbon Utilization and Element Cycling Functions of Hydrothermarchaeota in Hydrothermal Sediment.</title>
        <authorList>
            <person name="Zhou Z."/>
            <person name="Liu Y."/>
            <person name="Xu W."/>
            <person name="Pan J."/>
            <person name="Luo Z.H."/>
            <person name="Li M."/>
        </authorList>
    </citation>
    <scope>NUCLEOTIDE SEQUENCE [LARGE SCALE GENOMIC DNA]</scope>
    <source>
        <strain evidence="2">HyVt-460</strain>
    </source>
</reference>
<dbReference type="Proteomes" id="UP000885771">
    <property type="component" value="Unassembled WGS sequence"/>
</dbReference>
<dbReference type="EMBL" id="DRLI01000151">
    <property type="protein sequence ID" value="HHM02138.1"/>
    <property type="molecule type" value="Genomic_DNA"/>
</dbReference>
<evidence type="ECO:0000256" key="1">
    <source>
        <dbReference type="SAM" id="Phobius"/>
    </source>
</evidence>
<keyword evidence="1" id="KW-1133">Transmembrane helix</keyword>
<keyword evidence="1" id="KW-0812">Transmembrane</keyword>
<protein>
    <recommendedName>
        <fullName evidence="3">Cytochrome c biogenesis protein CcmE</fullName>
    </recommendedName>
</protein>
<evidence type="ECO:0008006" key="3">
    <source>
        <dbReference type="Google" id="ProtNLM"/>
    </source>
</evidence>
<sequence length="63" mass="6883">MNKKYILGSVVVVVFAIVAFYAFTPALVRYVSIEEAVKNGGTVQVKGERVGNGVFDLEKNVFT</sequence>
<accession>A0A7V5VEX9</accession>
<proteinExistence type="predicted"/>
<feature type="transmembrane region" description="Helical" evidence="1">
    <location>
        <begin position="6"/>
        <end position="28"/>
    </location>
</feature>
<organism evidence="2">
    <name type="scientific">Caldithrix abyssi</name>
    <dbReference type="NCBI Taxonomy" id="187145"/>
    <lineage>
        <taxon>Bacteria</taxon>
        <taxon>Pseudomonadati</taxon>
        <taxon>Calditrichota</taxon>
        <taxon>Calditrichia</taxon>
        <taxon>Calditrichales</taxon>
        <taxon>Calditrichaceae</taxon>
        <taxon>Caldithrix</taxon>
    </lineage>
</organism>
<keyword evidence="1" id="KW-0472">Membrane</keyword>
<gene>
    <name evidence="2" type="ORF">ENJ15_03930</name>
</gene>